<dbReference type="RefSeq" id="WP_154673408.1">
    <property type="nucleotide sequence ID" value="NZ_JQKC01000001.1"/>
</dbReference>
<reference evidence="2" key="1">
    <citation type="submission" date="2015-07" db="EMBL/GenBank/DDBJ databases">
        <title>Near-Complete Genome Sequence of the Cellulolytic Bacterium Bacteroides (Pseudobacteroides) cellulosolvens ATCC 35603.</title>
        <authorList>
            <person name="Dassa B."/>
            <person name="Utturkar S.M."/>
            <person name="Klingeman D.M."/>
            <person name="Hurt R.A."/>
            <person name="Keller M."/>
            <person name="Xu J."/>
            <person name="Reddy Y.H.K."/>
            <person name="Borovok I."/>
            <person name="Grinberg I.R."/>
            <person name="Lamed R."/>
            <person name="Zhivin O."/>
            <person name="Bayer E.A."/>
            <person name="Brown S.D."/>
        </authorList>
    </citation>
    <scope>NUCLEOTIDE SEQUENCE [LARGE SCALE GENOMIC DNA]</scope>
    <source>
        <strain evidence="2">DSM 2933</strain>
    </source>
</reference>
<evidence type="ECO:0000313" key="1">
    <source>
        <dbReference type="EMBL" id="KNY29523.1"/>
    </source>
</evidence>
<dbReference type="EMBL" id="LGTC01000001">
    <property type="protein sequence ID" value="KNY29523.1"/>
    <property type="molecule type" value="Genomic_DNA"/>
</dbReference>
<dbReference type="Proteomes" id="UP000036923">
    <property type="component" value="Unassembled WGS sequence"/>
</dbReference>
<accession>A0A0L6JUM5</accession>
<proteinExistence type="predicted"/>
<sequence>MAANRVIRKVLEHVGIEKILNTKGQLDLGHIENIYDINNALRMQYK</sequence>
<name>A0A0L6JUM5_9FIRM</name>
<dbReference type="STRING" id="398512.Bccel_4797"/>
<protein>
    <submittedName>
        <fullName evidence="1">Uncharacterized protein</fullName>
    </submittedName>
</protein>
<dbReference type="AlphaFoldDB" id="A0A0L6JUM5"/>
<comment type="caution">
    <text evidence="1">The sequence shown here is derived from an EMBL/GenBank/DDBJ whole genome shotgun (WGS) entry which is preliminary data.</text>
</comment>
<evidence type="ECO:0000313" key="2">
    <source>
        <dbReference type="Proteomes" id="UP000036923"/>
    </source>
</evidence>
<keyword evidence="2" id="KW-1185">Reference proteome</keyword>
<gene>
    <name evidence="1" type="ORF">Bccel_4797</name>
</gene>
<organism evidence="1 2">
    <name type="scientific">Pseudobacteroides cellulosolvens ATCC 35603 = DSM 2933</name>
    <dbReference type="NCBI Taxonomy" id="398512"/>
    <lineage>
        <taxon>Bacteria</taxon>
        <taxon>Bacillati</taxon>
        <taxon>Bacillota</taxon>
        <taxon>Clostridia</taxon>
        <taxon>Eubacteriales</taxon>
        <taxon>Oscillospiraceae</taxon>
        <taxon>Pseudobacteroides</taxon>
    </lineage>
</organism>